<accession>A0A1G2KTY9</accession>
<comment type="caution">
    <text evidence="1">The sequence shown here is derived from an EMBL/GenBank/DDBJ whole genome shotgun (WGS) entry which is preliminary data.</text>
</comment>
<dbReference type="AlphaFoldDB" id="A0A1G2KTY9"/>
<reference evidence="1 2" key="1">
    <citation type="journal article" date="2016" name="Nat. Commun.">
        <title>Thousands of microbial genomes shed light on interconnected biogeochemical processes in an aquifer system.</title>
        <authorList>
            <person name="Anantharaman K."/>
            <person name="Brown C.T."/>
            <person name="Hug L.A."/>
            <person name="Sharon I."/>
            <person name="Castelle C.J."/>
            <person name="Probst A.J."/>
            <person name="Thomas B.C."/>
            <person name="Singh A."/>
            <person name="Wilkins M.J."/>
            <person name="Karaoz U."/>
            <person name="Brodie E.L."/>
            <person name="Williams K.H."/>
            <person name="Hubbard S.S."/>
            <person name="Banfield J.F."/>
        </authorList>
    </citation>
    <scope>NUCLEOTIDE SEQUENCE [LARGE SCALE GENOMIC DNA]</scope>
</reference>
<sequence length="124" mass="13712">MRDTMTADQVVANNAAQQNLVRGKYYRFDPPVKATAVPTGGPSTCTLEECEFDRGWYIGLVDGNHVFQGKPVNDQRVIPTPQGYEDASNLDEVLGQLRNSYFHVLFIGGSTAILDTDQSRQTTD</sequence>
<dbReference type="EMBL" id="MHQK01000017">
    <property type="protein sequence ID" value="OHA01859.1"/>
    <property type="molecule type" value="Genomic_DNA"/>
</dbReference>
<proteinExistence type="predicted"/>
<evidence type="ECO:0000313" key="1">
    <source>
        <dbReference type="EMBL" id="OHA01859.1"/>
    </source>
</evidence>
<evidence type="ECO:0000313" key="2">
    <source>
        <dbReference type="Proteomes" id="UP000178710"/>
    </source>
</evidence>
<protein>
    <submittedName>
        <fullName evidence="1">Uncharacterized protein</fullName>
    </submittedName>
</protein>
<organism evidence="1 2">
    <name type="scientific">Candidatus Sungbacteria bacterium RIFCSPHIGHO2_02_FULL_49_20</name>
    <dbReference type="NCBI Taxonomy" id="1802272"/>
    <lineage>
        <taxon>Bacteria</taxon>
        <taxon>Candidatus Sungiibacteriota</taxon>
    </lineage>
</organism>
<name>A0A1G2KTY9_9BACT</name>
<dbReference type="Proteomes" id="UP000178710">
    <property type="component" value="Unassembled WGS sequence"/>
</dbReference>
<gene>
    <name evidence="1" type="ORF">A3C12_00815</name>
</gene>